<feature type="domain" description="Protein kinase" evidence="5">
    <location>
        <begin position="819"/>
        <end position="1115"/>
    </location>
</feature>
<dbReference type="PROSITE" id="PS50011">
    <property type="entry name" value="PROTEIN_KINASE_DOM"/>
    <property type="match status" value="1"/>
</dbReference>
<dbReference type="PANTHER" id="PTHR24416:SF617">
    <property type="entry name" value="RET ONCOGENE, ISOFORM A"/>
    <property type="match status" value="1"/>
</dbReference>
<dbReference type="Pfam" id="PF22540">
    <property type="entry name" value="RET_CRD"/>
    <property type="match status" value="1"/>
</dbReference>
<gene>
    <name evidence="6" type="ORF">ODALV1_LOCUS4055</name>
</gene>
<dbReference type="PROSITE" id="PS00107">
    <property type="entry name" value="PROTEIN_KINASE_ATP"/>
    <property type="match status" value="1"/>
</dbReference>
<dbReference type="SUPFAM" id="SSF56112">
    <property type="entry name" value="Protein kinase-like (PK-like)"/>
    <property type="match status" value="1"/>
</dbReference>
<proteinExistence type="predicted"/>
<keyword evidence="4" id="KW-0472">Membrane</keyword>
<dbReference type="InterPro" id="IPR055162">
    <property type="entry name" value="RET_CRD"/>
</dbReference>
<feature type="binding site" evidence="3">
    <location>
        <position position="852"/>
    </location>
    <ligand>
        <name>ATP</name>
        <dbReference type="ChEBI" id="CHEBI:30616"/>
    </ligand>
</feature>
<evidence type="ECO:0000256" key="1">
    <source>
        <dbReference type="ARBA" id="ARBA00004167"/>
    </source>
</evidence>
<dbReference type="InterPro" id="IPR000719">
    <property type="entry name" value="Prot_kinase_dom"/>
</dbReference>
<keyword evidence="7" id="KW-1185">Reference proteome</keyword>
<evidence type="ECO:0000256" key="3">
    <source>
        <dbReference type="PROSITE-ProRule" id="PRU10141"/>
    </source>
</evidence>
<dbReference type="InterPro" id="IPR017441">
    <property type="entry name" value="Protein_kinase_ATP_BS"/>
</dbReference>
<dbReference type="Pfam" id="PF07714">
    <property type="entry name" value="PK_Tyr_Ser-Thr"/>
    <property type="match status" value="1"/>
</dbReference>
<dbReference type="EMBL" id="CAXLJM020000013">
    <property type="protein sequence ID" value="CAL8078296.1"/>
    <property type="molecule type" value="Genomic_DNA"/>
</dbReference>
<dbReference type="CDD" id="cd00192">
    <property type="entry name" value="PTKc"/>
    <property type="match status" value="1"/>
</dbReference>
<keyword evidence="3" id="KW-0547">Nucleotide-binding</keyword>
<dbReference type="PRINTS" id="PR00109">
    <property type="entry name" value="TYRKINASE"/>
</dbReference>
<organism evidence="6 7">
    <name type="scientific">Orchesella dallaii</name>
    <dbReference type="NCBI Taxonomy" id="48710"/>
    <lineage>
        <taxon>Eukaryota</taxon>
        <taxon>Metazoa</taxon>
        <taxon>Ecdysozoa</taxon>
        <taxon>Arthropoda</taxon>
        <taxon>Hexapoda</taxon>
        <taxon>Collembola</taxon>
        <taxon>Entomobryomorpha</taxon>
        <taxon>Entomobryoidea</taxon>
        <taxon>Orchesellidae</taxon>
        <taxon>Orchesellinae</taxon>
        <taxon>Orchesella</taxon>
    </lineage>
</organism>
<evidence type="ECO:0000259" key="5">
    <source>
        <dbReference type="PROSITE" id="PS50011"/>
    </source>
</evidence>
<dbReference type="InterPro" id="IPR020635">
    <property type="entry name" value="Tyr_kinase_cat_dom"/>
</dbReference>
<comment type="caution">
    <text evidence="6">The sequence shown here is derived from an EMBL/GenBank/DDBJ whole genome shotgun (WGS) entry which is preliminary data.</text>
</comment>
<evidence type="ECO:0000256" key="2">
    <source>
        <dbReference type="ARBA" id="ARBA00051243"/>
    </source>
</evidence>
<sequence>MHQYLFKCSFFVAGSSIYFTQSEVNLTRTFIPESGLLYAVNALRERSEDGLIHYYISKQGGGGGEGKSKAAKCPDLVIDKNLGNIHVSLPENSKKDYNEAINFGKIGSACNYTIVARLVGNSTEKAEMTLILNVNNSLITLTKDDCRGLSKKELCFGGIDNLELRVMENAPLTTVAYLGPIPEICGMLQVSYNVSAAQGVLSAAKAGSGEPLPDILITKAGLDREEKELYQFSVSCILTSSETPNNHEVIGIGAKLKILDENDNALVSNSDGTSHVTVFLSLSDINYHLVPGKRLIPAEHSVLLAKDSDTASVNNFKIFNLNDTEQLLELNFTQHQISDHVGAIAYTAFITTIKLSEHVKGTISPWEGDYCVASVITDSTVVIPEKRDQNMKYTICVRWGPIPPPPRPERPLEDLLNRLSNRVDQASISRNAQRYAPVLYSFPDIVEDISETVSGLEFSIVSTIAYSMEEDFEGNSAGLETKMIASVEFNDIFDVTPHMGIIHLLHPEFIRNTSFQSFQLQLLCNSSLIPSFSTNVTITLESPVIDEILCDAKSFCSEKSDRKTCEDSCGYGSPGKCLWRQENEFNNSLNISNLGNDTNDEALDESVGISQYSTCSPHLGTCPDGKCDELEQLFPLLCPQDCATEMRGFAPLLKHSNGKSYGIDGKHCKGLGTCQESNICSCGHLPSTTMYEEIIQSNGTNLVFSTTVGTDCGPRCVMMYMAISLIVMFAVIISIYVWKARVDQKRKARSLNQSVMMTNGGIEIRGEYGDNMGNGTLISEAEYGPGGMNHAVLMVSDDQFAPNQIVLVDEKWEIHRDDLFLEHVLGEGQYGRVLKGRLRGHSGGGHTPVAVKMLKVDGSEGSKSLWQEFMAEFSLLKQVDHPNVIKLLGACTTTGGPPYIVMEYAEYGALRSFLRKCRRVEKINGSHCALHWDNADISLSPTSDPLDSDYFVTPREVLGFSWQIAKGMAYLSDMKMVHRDLAARNILLTKMKACKISDFGLTRDIYVDDAYQKKSKDRVPVKWLAPECLADELYTTKSDVWAFGVLVWELTTLGASPYPGIQTEHLYSLLNAGFRMEKPHNCSTELYSLMMRCWAYQPTDRPTFHQIVQELSRMLEDGIEYLQLDVPSVSNPGYDYFSQSEQTGSEMVNVSPPNVSPISEVRPMSRRKLSMENLRLIDYEISTDDEFLRKRNSDSHCTKHTYINDPQISEQDCSKIKSPISHSGYESPIRSTASVAV</sequence>
<dbReference type="InterPro" id="IPR001245">
    <property type="entry name" value="Ser-Thr/Tyr_kinase_cat_dom"/>
</dbReference>
<dbReference type="PANTHER" id="PTHR24416">
    <property type="entry name" value="TYROSINE-PROTEIN KINASE RECEPTOR"/>
    <property type="match status" value="1"/>
</dbReference>
<dbReference type="SMART" id="SM00219">
    <property type="entry name" value="TyrKc"/>
    <property type="match status" value="1"/>
</dbReference>
<dbReference type="InterPro" id="IPR011009">
    <property type="entry name" value="Kinase-like_dom_sf"/>
</dbReference>
<comment type="catalytic activity">
    <reaction evidence="2">
        <text>L-tyrosyl-[protein] + ATP = O-phospho-L-tyrosyl-[protein] + ADP + H(+)</text>
        <dbReference type="Rhea" id="RHEA:10596"/>
        <dbReference type="Rhea" id="RHEA-COMP:10136"/>
        <dbReference type="Rhea" id="RHEA-COMP:20101"/>
        <dbReference type="ChEBI" id="CHEBI:15378"/>
        <dbReference type="ChEBI" id="CHEBI:30616"/>
        <dbReference type="ChEBI" id="CHEBI:46858"/>
        <dbReference type="ChEBI" id="CHEBI:61978"/>
        <dbReference type="ChEBI" id="CHEBI:456216"/>
        <dbReference type="EC" id="2.7.10.1"/>
    </reaction>
</comment>
<evidence type="ECO:0000313" key="6">
    <source>
        <dbReference type="EMBL" id="CAL8078296.1"/>
    </source>
</evidence>
<comment type="subcellular location">
    <subcellularLocation>
        <location evidence="1">Membrane</location>
        <topology evidence="1">Single-pass membrane protein</topology>
    </subcellularLocation>
</comment>
<evidence type="ECO:0000256" key="4">
    <source>
        <dbReference type="SAM" id="Phobius"/>
    </source>
</evidence>
<keyword evidence="3" id="KW-0067">ATP-binding</keyword>
<dbReference type="InterPro" id="IPR008266">
    <property type="entry name" value="Tyr_kinase_AS"/>
</dbReference>
<dbReference type="InterPro" id="IPR050122">
    <property type="entry name" value="RTK"/>
</dbReference>
<keyword evidence="4" id="KW-1133">Transmembrane helix</keyword>
<dbReference type="PROSITE" id="PS00109">
    <property type="entry name" value="PROTEIN_KINASE_TYR"/>
    <property type="match status" value="1"/>
</dbReference>
<protein>
    <recommendedName>
        <fullName evidence="5">Protein kinase domain-containing protein</fullName>
    </recommendedName>
</protein>
<dbReference type="Proteomes" id="UP001642540">
    <property type="component" value="Unassembled WGS sequence"/>
</dbReference>
<dbReference type="Gene3D" id="3.30.200.20">
    <property type="entry name" value="Phosphorylase Kinase, domain 1"/>
    <property type="match status" value="1"/>
</dbReference>
<keyword evidence="4" id="KW-0812">Transmembrane</keyword>
<feature type="transmembrane region" description="Helical" evidence="4">
    <location>
        <begin position="717"/>
        <end position="738"/>
    </location>
</feature>
<evidence type="ECO:0000313" key="7">
    <source>
        <dbReference type="Proteomes" id="UP001642540"/>
    </source>
</evidence>
<reference evidence="6 7" key="1">
    <citation type="submission" date="2024-08" db="EMBL/GenBank/DDBJ databases">
        <authorList>
            <person name="Cucini C."/>
            <person name="Frati F."/>
        </authorList>
    </citation>
    <scope>NUCLEOTIDE SEQUENCE [LARGE SCALE GENOMIC DNA]</scope>
</reference>
<name>A0ABP1PUU5_9HEXA</name>
<dbReference type="Gene3D" id="1.10.510.10">
    <property type="entry name" value="Transferase(Phosphotransferase) domain 1"/>
    <property type="match status" value="1"/>
</dbReference>
<accession>A0ABP1PUU5</accession>